<keyword evidence="2" id="KW-1185">Reference proteome</keyword>
<evidence type="ECO:0000313" key="2">
    <source>
        <dbReference type="Proteomes" id="UP001390339"/>
    </source>
</evidence>
<evidence type="ECO:0000313" key="1">
    <source>
        <dbReference type="EMBL" id="KAK8857142.1"/>
    </source>
</evidence>
<dbReference type="Proteomes" id="UP001390339">
    <property type="component" value="Unassembled WGS sequence"/>
</dbReference>
<accession>A0ABR2I4P0</accession>
<gene>
    <name evidence="1" type="ORF">PGQ11_013054</name>
</gene>
<protein>
    <submittedName>
        <fullName evidence="1">Uncharacterized protein</fullName>
    </submittedName>
</protein>
<proteinExistence type="predicted"/>
<sequence>MGLKIHKRGNKSPPTTSHKDFKSLLLRVSLVDRIKRLNRTIKAQQIEIRARYREVAARYQEVLELRWTYLKAQCLEQAQQLFGTHLSHVVYDAVIWGIAGVRDGRGVREEDTTLVVSVHCVNRRARRSYHSDPASFPAAAENTTAISQHPPREQQIYELGLLDGCLADALQQRPQWMPRHLVLEIIDWPTSGASHGSNDAAAAAPSRYVSRRRAEVCRGTFDACAAMRKEAQSQPADVAKVSADTAFVYNDDSGEESQDAATAESCCE</sequence>
<comment type="caution">
    <text evidence="1">The sequence shown here is derived from an EMBL/GenBank/DDBJ whole genome shotgun (WGS) entry which is preliminary data.</text>
</comment>
<dbReference type="EMBL" id="JAPCWZ010000007">
    <property type="protein sequence ID" value="KAK8857142.1"/>
    <property type="molecule type" value="Genomic_DNA"/>
</dbReference>
<reference evidence="1 2" key="1">
    <citation type="journal article" date="2024" name="IMA Fungus">
        <title>Apiospora arundinis, a panoply of carbohydrate-active enzymes and secondary metabolites.</title>
        <authorList>
            <person name="Sorensen T."/>
            <person name="Petersen C."/>
            <person name="Muurmann A.T."/>
            <person name="Christiansen J.V."/>
            <person name="Brundto M.L."/>
            <person name="Overgaard C.K."/>
            <person name="Boysen A.T."/>
            <person name="Wollenberg R.D."/>
            <person name="Larsen T.O."/>
            <person name="Sorensen J.L."/>
            <person name="Nielsen K.L."/>
            <person name="Sondergaard T.E."/>
        </authorList>
    </citation>
    <scope>NUCLEOTIDE SEQUENCE [LARGE SCALE GENOMIC DNA]</scope>
    <source>
        <strain evidence="1 2">AAU 773</strain>
    </source>
</reference>
<name>A0ABR2I4P0_9PEZI</name>
<organism evidence="1 2">
    <name type="scientific">Apiospora arundinis</name>
    <dbReference type="NCBI Taxonomy" id="335852"/>
    <lineage>
        <taxon>Eukaryota</taxon>
        <taxon>Fungi</taxon>
        <taxon>Dikarya</taxon>
        <taxon>Ascomycota</taxon>
        <taxon>Pezizomycotina</taxon>
        <taxon>Sordariomycetes</taxon>
        <taxon>Xylariomycetidae</taxon>
        <taxon>Amphisphaeriales</taxon>
        <taxon>Apiosporaceae</taxon>
        <taxon>Apiospora</taxon>
    </lineage>
</organism>